<dbReference type="Gramene" id="TVU00134">
    <property type="protein sequence ID" value="TVU00134"/>
    <property type="gene ID" value="EJB05_54444"/>
</dbReference>
<dbReference type="CDD" id="cd09917">
    <property type="entry name" value="F-box_SF"/>
    <property type="match status" value="1"/>
</dbReference>
<accession>A0A5J9SME0</accession>
<dbReference type="InterPro" id="IPR001810">
    <property type="entry name" value="F-box_dom"/>
</dbReference>
<dbReference type="AlphaFoldDB" id="A0A5J9SME0"/>
<dbReference type="Pfam" id="PF23635">
    <property type="entry name" value="Beta-prop_AT5G49610-like"/>
    <property type="match status" value="1"/>
</dbReference>
<dbReference type="InterPro" id="IPR036047">
    <property type="entry name" value="F-box-like_dom_sf"/>
</dbReference>
<dbReference type="SUPFAM" id="SSF81383">
    <property type="entry name" value="F-box domain"/>
    <property type="match status" value="1"/>
</dbReference>
<dbReference type="Gene3D" id="1.20.1280.50">
    <property type="match status" value="1"/>
</dbReference>
<proteinExistence type="predicted"/>
<reference evidence="2 3" key="1">
    <citation type="journal article" date="2019" name="Sci. Rep.">
        <title>A high-quality genome of Eragrostis curvula grass provides insights into Poaceae evolution and supports new strategies to enhance forage quality.</title>
        <authorList>
            <person name="Carballo J."/>
            <person name="Santos B.A.C.M."/>
            <person name="Zappacosta D."/>
            <person name="Garbus I."/>
            <person name="Selva J.P."/>
            <person name="Gallo C.A."/>
            <person name="Diaz A."/>
            <person name="Albertini E."/>
            <person name="Caccamo M."/>
            <person name="Echenique V."/>
        </authorList>
    </citation>
    <scope>NUCLEOTIDE SEQUENCE [LARGE SCALE GENOMIC DNA]</scope>
    <source>
        <strain evidence="3">cv. Victoria</strain>
        <tissue evidence="2">Leaf</tissue>
    </source>
</reference>
<protein>
    <recommendedName>
        <fullName evidence="1">F-box domain-containing protein</fullName>
    </recommendedName>
</protein>
<dbReference type="PANTHER" id="PTHR33207">
    <property type="entry name" value="F-BOX DOMAIN CONTAINING PROTEIN-RELATED"/>
    <property type="match status" value="1"/>
</dbReference>
<dbReference type="EMBL" id="RWGY01000633">
    <property type="protein sequence ID" value="TVU00134.1"/>
    <property type="molecule type" value="Genomic_DNA"/>
</dbReference>
<comment type="caution">
    <text evidence="2">The sequence shown here is derived from an EMBL/GenBank/DDBJ whole genome shotgun (WGS) entry which is preliminary data.</text>
</comment>
<dbReference type="InterPro" id="IPR056594">
    <property type="entry name" value="AT5G49610-like_b-prop"/>
</dbReference>
<keyword evidence="3" id="KW-1185">Reference proteome</keyword>
<sequence length="413" mass="45430">MERARRPPPPPLADAAAAAAAAMSVVLGNDDLLRKILLRLGLPTSLLRAALVCRRWYRLASDSAFLRRFRDRNNPRILGVYLNTSGTSRPRFLKVRPLAELAAVARRAGSFFDAFDGSSAFVHDSRGSRILIRTSGYVYGHSESTHLLCSPMSAAGDTVVVPPPLMVPRVQLAGPLESVIYEYGEFLPVNGEAHGRSYFCVLVGHGDQQTAVHLYELQDMYWVPRSSAAVQLPVTPPGLKVMLFDDSKFYYILADIIKILVFDFPSSSISAMDLPNGVENDDTCSVMLSRGDGSGIYLVHVKESLLRIFRCTTGGDNSGNWSLVDNICLRKVCANLGMTTWTSVEGHDADVKLHAVDDNAKFVFLEMFGAIFFLDVASTQAEKVYEIRPEDKELISVHPLMMPSPVFPMLGEG</sequence>
<gene>
    <name evidence="2" type="ORF">EJB05_54444</name>
</gene>
<feature type="domain" description="F-box" evidence="1">
    <location>
        <begin position="28"/>
        <end position="69"/>
    </location>
</feature>
<dbReference type="SMART" id="SM00256">
    <property type="entry name" value="FBOX"/>
    <property type="match status" value="1"/>
</dbReference>
<evidence type="ECO:0000313" key="2">
    <source>
        <dbReference type="EMBL" id="TVU00134.1"/>
    </source>
</evidence>
<feature type="non-terminal residue" evidence="2">
    <location>
        <position position="1"/>
    </location>
</feature>
<dbReference type="Pfam" id="PF12937">
    <property type="entry name" value="F-box-like"/>
    <property type="match status" value="1"/>
</dbReference>
<evidence type="ECO:0000259" key="1">
    <source>
        <dbReference type="SMART" id="SM00256"/>
    </source>
</evidence>
<dbReference type="Proteomes" id="UP000324897">
    <property type="component" value="Unassembled WGS sequence"/>
</dbReference>
<organism evidence="2 3">
    <name type="scientific">Eragrostis curvula</name>
    <name type="common">weeping love grass</name>
    <dbReference type="NCBI Taxonomy" id="38414"/>
    <lineage>
        <taxon>Eukaryota</taxon>
        <taxon>Viridiplantae</taxon>
        <taxon>Streptophyta</taxon>
        <taxon>Embryophyta</taxon>
        <taxon>Tracheophyta</taxon>
        <taxon>Spermatophyta</taxon>
        <taxon>Magnoliopsida</taxon>
        <taxon>Liliopsida</taxon>
        <taxon>Poales</taxon>
        <taxon>Poaceae</taxon>
        <taxon>PACMAD clade</taxon>
        <taxon>Chloridoideae</taxon>
        <taxon>Eragrostideae</taxon>
        <taxon>Eragrostidinae</taxon>
        <taxon>Eragrostis</taxon>
    </lineage>
</organism>
<name>A0A5J9SME0_9POAL</name>
<evidence type="ECO:0000313" key="3">
    <source>
        <dbReference type="Proteomes" id="UP000324897"/>
    </source>
</evidence>